<sequence>MAGLFMRQFSQTKTSTNSTKSNNGSASANKNDHLNSDGFSSLSTESESIQRFSWGTSAENDHILHAVQTLKKKSLTELGGGVSQTIDDTTFLHIVGSIRSERLSTLPHRGSTWDVALIRALFFVEKLHAFEIAVAEFAPAASQAAKAGYGHSKLLLELGHANSHALEKAFGLFYKCALSITPLLDHAMYLSASPESREQFCLSFTDLLFLVVDVGTRFYKAVHGLTSSSANLDMYEVFGDALETFQSRRMTVSRTIWQHRIDGSEVPKREQCTVDDLVKWLAPQDRVMSLMTDHTTYTDQQAEFTCLWFQDDLVRFIKSADKTLLLNGQPGTGKTTLAGAICERLHRPIARKTYSTVFCTVGIATAQKGSLQIVKSILSQLLDIWVGNISLYHALARAYRAEARTADPKAYEELLWTALGDALNGATEKEMETILVIDGLDEMTGDTRDTQEAETVVEKLAAIIQTSPSTKLICLSQTLAMSANIKAIRQEITLADTRDDLHSITIRSLAASSHFSKHKSGPEQEAIVANIIDASTGSFVWCSLFCELLKAEKTPEAFTKSIQSLANSRTPTTELLVKLVGVLQPSIEARAILTWLVDAARPLTFKELECLIRVGDEHSKIDRKANVHQVVEKIMPLLAVQHDVVRIKHGIVKSNLRLLIEQKKVETPIHDRQIDLLHRTLKYAQTSLTDKGEPSLELLDSSLPLRLFSRNALLEYVIRYWTYHLRQTPYYMTSEKEVKLPVEISGSFPSSTVMPLLEKACWDSQFPGAEEVEHHVVSGNLRRQIFTQDHPAVLQSYINAAEYYEQLEDRPNAQKYYYLVAVISNSILGGLHPITSWSANNFVQAVTITDTKRSENVTQYERMLKILITAYERQYGMKSELVITTKEKLISLYIQIQEKTKAEAITSEINGTVVSSQTNGDSHYNANDLSGVLRIKFGKSNESTSFETHDRNIMDEEIREDDTLLDWRAIFGRLSSAKTESDYLYLWHQASERASMSNALEYHELKVDIINAYAKYLATHKRQSESTAILCSLQQEYENQDIAHSAGMVSRLTQSGTMLRSAGCFAAALSIFKYAQSYYKSTGKTHSHESSQLEEELTVTSREIIKSSDFSAVSDESRDESIFAVLRASIDSNSLSLVRKSILHYTQQRKWTQAAELCRATLKRTWPSFVSLNEKPSLPANFGPECIEIAKLLAESYKKQHHLERVEEVYLRLFRSALTAPQQNKELFDDSKRTILIWYDRRGYPDRSISILQDTLIAYRRDLAPDNALVIALLYDLGHRCRDRARAYPYWAEYYEQIIKAVNKDPKHCHPDVIDAAILVANSYWEERRFTESIPIYAAIWGTYIRDPKSIKQLCEVKLSQQIYYRYYQALESTHAEWEILYKITKEWRVAVRTVFGEKSVIATEATKILAELAEESDKHTAEAIGLYEELSHSSSSSSATQSESIREVLTTLKRRSVHTHDTSKSSSTSASYYQSEFEESKKSYGYAHAATLASLYEACQLLCRSEKSDVATKQLTTAVVEINSKESEETMIESAKTIARTYHACGQTSHGSELTSHLYSQLMTREVSTAATSFDISHASRSLFFLAALEYHLQTKQTRSFSQILTSLKIEHTKFEEFHKTLSTAAPEESLMAAASLRRFLLQHGRKTQIAWVESRALQPFMKKYVNSSQLMSKQSAAIFVSGLLDHLSTRKTESFVWSVILSTNITVRSLVDQKRFPEAHDVAVIGYSYIQSHSGYHGPAAVGKGFELAGLLDGSAGNKCTDDGLRKKLLQFSHRIVTELLESCKKQHINMAQFSLQELNQLVVLLSEQQDYANLELILTILWNTRDAQKNWPSDVLHTLGQRLVCARFFAGHPIKSIRLCEDIAYNLRRVQGIRAKSTLDIYALLAQLYTSNGQIYQKSASSDKAAAGLAAIYFKKAVLVHEDILRWLISDTEKVSSDQDVDGDDDDTAASILAEHGVKVNAEKNKDELSATAKAELVKTHLLLLKYSYQRLGSWPKSYAIYERLNAALFRTFGSQLSGIEGVEKWQAKGFGQGKAQSNDGNFVQVESWEILPGELHLQAVNGDKKL</sequence>
<protein>
    <recommendedName>
        <fullName evidence="3">AAA+ ATPase domain-containing protein</fullName>
    </recommendedName>
</protein>
<dbReference type="Gene3D" id="3.40.50.300">
    <property type="entry name" value="P-loop containing nucleotide triphosphate hydrolases"/>
    <property type="match status" value="1"/>
</dbReference>
<evidence type="ECO:0000259" key="3">
    <source>
        <dbReference type="SMART" id="SM00382"/>
    </source>
</evidence>
<dbReference type="PANTHER" id="PTHR10039:SF9">
    <property type="entry name" value="NACHT DOMAIN PROTEIN (AFU_ORTHOLOGUE AFUA_2G01760)"/>
    <property type="match status" value="1"/>
</dbReference>
<evidence type="ECO:0000256" key="2">
    <source>
        <dbReference type="SAM" id="MobiDB-lite"/>
    </source>
</evidence>
<dbReference type="InterPro" id="IPR056884">
    <property type="entry name" value="NPHP3-like_N"/>
</dbReference>
<dbReference type="EMBL" id="CP138592">
    <property type="protein sequence ID" value="WPH04769.1"/>
    <property type="molecule type" value="Genomic_DNA"/>
</dbReference>
<dbReference type="InterPro" id="IPR011990">
    <property type="entry name" value="TPR-like_helical_dom_sf"/>
</dbReference>
<dbReference type="Gene3D" id="1.25.40.10">
    <property type="entry name" value="Tetratricopeptide repeat domain"/>
    <property type="match status" value="2"/>
</dbReference>
<evidence type="ECO:0000313" key="4">
    <source>
        <dbReference type="EMBL" id="WPH04769.1"/>
    </source>
</evidence>
<dbReference type="InterPro" id="IPR027417">
    <property type="entry name" value="P-loop_NTPase"/>
</dbReference>
<proteinExistence type="predicted"/>
<name>A0AAQ3RAX3_9PEZI</name>
<evidence type="ECO:0000256" key="1">
    <source>
        <dbReference type="ARBA" id="ARBA00022737"/>
    </source>
</evidence>
<organism evidence="4 5">
    <name type="scientific">Acrodontium crateriforme</name>
    <dbReference type="NCBI Taxonomy" id="150365"/>
    <lineage>
        <taxon>Eukaryota</taxon>
        <taxon>Fungi</taxon>
        <taxon>Dikarya</taxon>
        <taxon>Ascomycota</taxon>
        <taxon>Pezizomycotina</taxon>
        <taxon>Dothideomycetes</taxon>
        <taxon>Dothideomycetidae</taxon>
        <taxon>Mycosphaerellales</taxon>
        <taxon>Teratosphaeriaceae</taxon>
        <taxon>Acrodontium</taxon>
    </lineage>
</organism>
<evidence type="ECO:0000313" key="5">
    <source>
        <dbReference type="Proteomes" id="UP001303373"/>
    </source>
</evidence>
<feature type="compositionally biased region" description="Low complexity" evidence="2">
    <location>
        <begin position="12"/>
        <end position="29"/>
    </location>
</feature>
<feature type="region of interest" description="Disordered" evidence="2">
    <location>
        <begin position="9"/>
        <end position="41"/>
    </location>
</feature>
<dbReference type="Pfam" id="PF24883">
    <property type="entry name" value="NPHP3_N"/>
    <property type="match status" value="1"/>
</dbReference>
<reference evidence="4 5" key="1">
    <citation type="submission" date="2023-11" db="EMBL/GenBank/DDBJ databases">
        <title>An acidophilic fungus is an integral part of prey digestion in a carnivorous sundew plant.</title>
        <authorList>
            <person name="Tsai I.J."/>
        </authorList>
    </citation>
    <scope>NUCLEOTIDE SEQUENCE [LARGE SCALE GENOMIC DNA]</scope>
    <source>
        <strain evidence="4">169a</strain>
    </source>
</reference>
<dbReference type="SMART" id="SM00382">
    <property type="entry name" value="AAA"/>
    <property type="match status" value="1"/>
</dbReference>
<feature type="domain" description="AAA+ ATPase" evidence="3">
    <location>
        <begin position="320"/>
        <end position="499"/>
    </location>
</feature>
<dbReference type="SUPFAM" id="SSF52540">
    <property type="entry name" value="P-loop containing nucleoside triphosphate hydrolases"/>
    <property type="match status" value="1"/>
</dbReference>
<dbReference type="Proteomes" id="UP001303373">
    <property type="component" value="Chromosome 13"/>
</dbReference>
<keyword evidence="5" id="KW-1185">Reference proteome</keyword>
<gene>
    <name evidence="4" type="ORF">R9X50_00766400</name>
</gene>
<dbReference type="PANTHER" id="PTHR10039">
    <property type="entry name" value="AMELOGENIN"/>
    <property type="match status" value="1"/>
</dbReference>
<keyword evidence="1" id="KW-0677">Repeat</keyword>
<dbReference type="InterPro" id="IPR003593">
    <property type="entry name" value="AAA+_ATPase"/>
</dbReference>
<accession>A0AAQ3RAX3</accession>